<dbReference type="InterPro" id="IPR025736">
    <property type="entry name" value="PucR_C-HTH_dom"/>
</dbReference>
<dbReference type="Pfam" id="PF13556">
    <property type="entry name" value="HTH_30"/>
    <property type="match status" value="1"/>
</dbReference>
<accession>D3F711</accession>
<protein>
    <submittedName>
        <fullName evidence="5">Transcriptional regulator, CdaR</fullName>
    </submittedName>
</protein>
<evidence type="ECO:0000259" key="4">
    <source>
        <dbReference type="Pfam" id="PF17853"/>
    </source>
</evidence>
<dbReference type="HOGENOM" id="CLU_057074_0_0_11"/>
<dbReference type="InterPro" id="IPR051448">
    <property type="entry name" value="CdaR-like_regulators"/>
</dbReference>
<organism evidence="5 6">
    <name type="scientific">Conexibacter woesei (strain DSM 14684 / CCUG 47730 / CIP 108061 / JCM 11494 / NBRC 100937 / ID131577)</name>
    <dbReference type="NCBI Taxonomy" id="469383"/>
    <lineage>
        <taxon>Bacteria</taxon>
        <taxon>Bacillati</taxon>
        <taxon>Actinomycetota</taxon>
        <taxon>Thermoleophilia</taxon>
        <taxon>Solirubrobacterales</taxon>
        <taxon>Conexibacteraceae</taxon>
        <taxon>Conexibacter</taxon>
    </lineage>
</organism>
<evidence type="ECO:0000313" key="6">
    <source>
        <dbReference type="Proteomes" id="UP000008229"/>
    </source>
</evidence>
<name>D3F711_CONWI</name>
<gene>
    <name evidence="5" type="ordered locus">Cwoe_4395</name>
</gene>
<evidence type="ECO:0000259" key="2">
    <source>
        <dbReference type="Pfam" id="PF13556"/>
    </source>
</evidence>
<dbReference type="Pfam" id="PF17853">
    <property type="entry name" value="GGDEF_2"/>
    <property type="match status" value="1"/>
</dbReference>
<reference evidence="5 6" key="1">
    <citation type="journal article" date="2010" name="Stand. Genomic Sci.">
        <title>Complete genome sequence of Conexibacter woesei type strain (ID131577).</title>
        <authorList>
            <person name="Pukall R."/>
            <person name="Lapidus A."/>
            <person name="Glavina Del Rio T."/>
            <person name="Copeland A."/>
            <person name="Tice H."/>
            <person name="Cheng J.-F."/>
            <person name="Lucas S."/>
            <person name="Chen F."/>
            <person name="Nolan M."/>
            <person name="Bruce D."/>
            <person name="Goodwin L."/>
            <person name="Pitluck S."/>
            <person name="Mavromatis K."/>
            <person name="Ivanova N."/>
            <person name="Ovchinnikova G."/>
            <person name="Pati A."/>
            <person name="Chen A."/>
            <person name="Palaniappan K."/>
            <person name="Land M."/>
            <person name="Hauser L."/>
            <person name="Chang Y.-J."/>
            <person name="Jeffries C.D."/>
            <person name="Chain P."/>
            <person name="Meincke L."/>
            <person name="Sims D."/>
            <person name="Brettin T."/>
            <person name="Detter J.C."/>
            <person name="Rohde M."/>
            <person name="Goeker M."/>
            <person name="Bristow J."/>
            <person name="Eisen J.A."/>
            <person name="Markowitz V."/>
            <person name="Kyrpides N.C."/>
            <person name="Klenk H.-P."/>
            <person name="Hugenholtz P."/>
        </authorList>
    </citation>
    <scope>NUCLEOTIDE SEQUENCE [LARGE SCALE GENOMIC DNA]</scope>
    <source>
        <strain evidence="6">DSM 14684 / CIP 108061 / JCM 11494 / NBRC 100937 / ID131577</strain>
    </source>
</reference>
<feature type="domain" description="PucR C-terminal helix-turn-helix" evidence="2">
    <location>
        <begin position="331"/>
        <end position="388"/>
    </location>
</feature>
<proteinExistence type="inferred from homology"/>
<dbReference type="InterPro" id="IPR041522">
    <property type="entry name" value="CdaR_GGDEF"/>
</dbReference>
<evidence type="ECO:0000313" key="5">
    <source>
        <dbReference type="EMBL" id="ADB52809.1"/>
    </source>
</evidence>
<dbReference type="Proteomes" id="UP000008229">
    <property type="component" value="Chromosome"/>
</dbReference>
<reference evidence="6" key="2">
    <citation type="submission" date="2010-01" db="EMBL/GenBank/DDBJ databases">
        <title>The complete genome of Conexibacter woesei DSM 14684.</title>
        <authorList>
            <consortium name="US DOE Joint Genome Institute (JGI-PGF)"/>
            <person name="Lucas S."/>
            <person name="Copeland A."/>
            <person name="Lapidus A."/>
            <person name="Glavina del Rio T."/>
            <person name="Dalin E."/>
            <person name="Tice H."/>
            <person name="Bruce D."/>
            <person name="Goodwin L."/>
            <person name="Pitluck S."/>
            <person name="Kyrpides N."/>
            <person name="Mavromatis K."/>
            <person name="Ivanova N."/>
            <person name="Mikhailova N."/>
            <person name="Chertkov O."/>
            <person name="Brettin T."/>
            <person name="Detter J.C."/>
            <person name="Han C."/>
            <person name="Larimer F."/>
            <person name="Land M."/>
            <person name="Hauser L."/>
            <person name="Markowitz V."/>
            <person name="Cheng J.-F."/>
            <person name="Hugenholtz P."/>
            <person name="Woyke T."/>
            <person name="Wu D."/>
            <person name="Pukall R."/>
            <person name="Steenblock K."/>
            <person name="Schneider S."/>
            <person name="Klenk H.-P."/>
            <person name="Eisen J.A."/>
        </authorList>
    </citation>
    <scope>NUCLEOTIDE SEQUENCE [LARGE SCALE GENOMIC DNA]</scope>
    <source>
        <strain evidence="6">DSM 14684 / CIP 108061 / JCM 11494 / NBRC 100937 / ID131577</strain>
    </source>
</reference>
<dbReference type="STRING" id="469383.Cwoe_4395"/>
<feature type="domain" description="RsbT co-antagonist protein RsbRD N-terminal" evidence="3">
    <location>
        <begin position="28"/>
        <end position="159"/>
    </location>
</feature>
<feature type="domain" description="CdaR GGDEF-like" evidence="4">
    <location>
        <begin position="179"/>
        <end position="288"/>
    </location>
</feature>
<dbReference type="PANTHER" id="PTHR33744">
    <property type="entry name" value="CARBOHYDRATE DIACID REGULATOR"/>
    <property type="match status" value="1"/>
</dbReference>
<dbReference type="EMBL" id="CP001854">
    <property type="protein sequence ID" value="ADB52809.1"/>
    <property type="molecule type" value="Genomic_DNA"/>
</dbReference>
<comment type="similarity">
    <text evidence="1">Belongs to the CdaR family.</text>
</comment>
<evidence type="ECO:0000259" key="3">
    <source>
        <dbReference type="Pfam" id="PF14361"/>
    </source>
</evidence>
<dbReference type="Pfam" id="PF14361">
    <property type="entry name" value="RsbRD_N"/>
    <property type="match status" value="1"/>
</dbReference>
<evidence type="ECO:0000256" key="1">
    <source>
        <dbReference type="ARBA" id="ARBA00006754"/>
    </source>
</evidence>
<dbReference type="KEGG" id="cwo:Cwoe_4395"/>
<dbReference type="eggNOG" id="COG3835">
    <property type="taxonomic scope" value="Bacteria"/>
</dbReference>
<dbReference type="AlphaFoldDB" id="D3F711"/>
<dbReference type="InterPro" id="IPR025751">
    <property type="entry name" value="RsbRD_N_dom"/>
</dbReference>
<dbReference type="InterPro" id="IPR042070">
    <property type="entry name" value="PucR_C-HTH_sf"/>
</dbReference>
<sequence>MLVGVSAQTTNWRPIVTGCRAVRARSNSLSARIVARIEDEIRPYEQALISTTDHREAVRHHMDMMLAGLAEHRTPGEAELEFARELGRRRARQGLPLYALIQAYHVGYQELWEELFAEVQTQPGSETVAALPFAAGEAWAWVREISAAVAEAHEDATAGEHDADVKAQRRFVELLNQSGEPIEELFDAARALGFEPEADFQAMCTVADGLDQRRVERIQAALGVLGGGRCLVVEHGRLLILWQRAAVSEVRAVLERLAPDRAVGVGLARRGFAGARVTVGDAERALAVATRRGEDASFAQEWLASAMLQSEDRLIPILEPGLRVAEKHPGLLEVVVGFAEADFSIAAMARTHYLHPNTATYRLERWRELTGWNARSIDGLMKSLACALLLRRTARSTSDAGGS</sequence>
<keyword evidence="6" id="KW-1185">Reference proteome</keyword>
<dbReference type="PANTHER" id="PTHR33744:SF7">
    <property type="entry name" value="PUCR FAMILY TRANSCRIPTIONAL REGULATOR"/>
    <property type="match status" value="1"/>
</dbReference>
<dbReference type="Gene3D" id="1.10.10.2840">
    <property type="entry name" value="PucR C-terminal helix-turn-helix domain"/>
    <property type="match status" value="1"/>
</dbReference>